<evidence type="ECO:0000259" key="5">
    <source>
        <dbReference type="Pfam" id="PF25023"/>
    </source>
</evidence>
<evidence type="ECO:0000313" key="7">
    <source>
        <dbReference type="Proteomes" id="UP000215033"/>
    </source>
</evidence>
<feature type="domain" description="Teneurin-like YD-shell" evidence="5">
    <location>
        <begin position="553"/>
        <end position="675"/>
    </location>
</feature>
<dbReference type="KEGG" id="nzo:SAMEA4504057_1780"/>
<evidence type="ECO:0000259" key="4">
    <source>
        <dbReference type="Pfam" id="PF20148"/>
    </source>
</evidence>
<feature type="domain" description="RHS protein conserved region" evidence="3">
    <location>
        <begin position="1174"/>
        <end position="1209"/>
    </location>
</feature>
<dbReference type="InterPro" id="IPR022385">
    <property type="entry name" value="Rhs_assc_core"/>
</dbReference>
<reference evidence="6 7" key="1">
    <citation type="submission" date="2017-06" db="EMBL/GenBank/DDBJ databases">
        <authorList>
            <consortium name="Pathogen Informatics"/>
        </authorList>
    </citation>
    <scope>NUCLEOTIDE SEQUENCE [LARGE SCALE GENOMIC DNA]</scope>
    <source>
        <strain evidence="6 7">NCTC12230</strain>
    </source>
</reference>
<evidence type="ECO:0000259" key="3">
    <source>
        <dbReference type="Pfam" id="PF03527"/>
    </source>
</evidence>
<feature type="region of interest" description="Disordered" evidence="2">
    <location>
        <begin position="108"/>
        <end position="135"/>
    </location>
</feature>
<feature type="domain" description="Teneurin-like YD-shell" evidence="5">
    <location>
        <begin position="827"/>
        <end position="999"/>
    </location>
</feature>
<dbReference type="InterPro" id="IPR031325">
    <property type="entry name" value="RHS_repeat"/>
</dbReference>
<feature type="region of interest" description="Disordered" evidence="2">
    <location>
        <begin position="217"/>
        <end position="242"/>
    </location>
</feature>
<evidence type="ECO:0000256" key="2">
    <source>
        <dbReference type="SAM" id="MobiDB-lite"/>
    </source>
</evidence>
<name>A0AB38DSP2_9NEIS</name>
<dbReference type="Pfam" id="PF03527">
    <property type="entry name" value="RHS"/>
    <property type="match status" value="1"/>
</dbReference>
<dbReference type="InterPro" id="IPR001826">
    <property type="entry name" value="RHS"/>
</dbReference>
<evidence type="ECO:0000256" key="1">
    <source>
        <dbReference type="ARBA" id="ARBA00022737"/>
    </source>
</evidence>
<dbReference type="Proteomes" id="UP000215033">
    <property type="component" value="Chromosome 1"/>
</dbReference>
<dbReference type="NCBIfam" id="TIGR01643">
    <property type="entry name" value="YD_repeat_2x"/>
    <property type="match status" value="5"/>
</dbReference>
<dbReference type="PANTHER" id="PTHR32305">
    <property type="match status" value="1"/>
</dbReference>
<dbReference type="InterPro" id="IPR045351">
    <property type="entry name" value="DUF6531"/>
</dbReference>
<protein>
    <submittedName>
        <fullName evidence="6">Cell wall-associated polypeptide CWBP200</fullName>
    </submittedName>
</protein>
<accession>A0AB38DSP2</accession>
<keyword evidence="1" id="KW-0677">Repeat</keyword>
<dbReference type="InterPro" id="IPR006530">
    <property type="entry name" value="YD"/>
</dbReference>
<gene>
    <name evidence="6" type="primary">wapA_5</name>
    <name evidence="6" type="ORF">SAMEA4504057_01780</name>
</gene>
<dbReference type="PANTHER" id="PTHR32305:SF15">
    <property type="entry name" value="PROTEIN RHSA-RELATED"/>
    <property type="match status" value="1"/>
</dbReference>
<dbReference type="Pfam" id="PF25023">
    <property type="entry name" value="TEN_YD-shell"/>
    <property type="match status" value="2"/>
</dbReference>
<dbReference type="EMBL" id="LT906434">
    <property type="protein sequence ID" value="SNU80264.1"/>
    <property type="molecule type" value="Genomic_DNA"/>
</dbReference>
<dbReference type="Pfam" id="PF20148">
    <property type="entry name" value="DUF6531"/>
    <property type="match status" value="1"/>
</dbReference>
<proteinExistence type="predicted"/>
<feature type="compositionally biased region" description="Basic residues" evidence="2">
    <location>
        <begin position="113"/>
        <end position="123"/>
    </location>
</feature>
<dbReference type="NCBIfam" id="TIGR03696">
    <property type="entry name" value="Rhs_assc_core"/>
    <property type="match status" value="1"/>
</dbReference>
<organism evidence="6 7">
    <name type="scientific">Neisseria zoodegmatis</name>
    <dbReference type="NCBI Taxonomy" id="326523"/>
    <lineage>
        <taxon>Bacteria</taxon>
        <taxon>Pseudomonadati</taxon>
        <taxon>Pseudomonadota</taxon>
        <taxon>Betaproteobacteria</taxon>
        <taxon>Neisseriales</taxon>
        <taxon>Neisseriaceae</taxon>
        <taxon>Neisseria</taxon>
    </lineage>
</organism>
<dbReference type="InterPro" id="IPR050708">
    <property type="entry name" value="T6SS_VgrG/RHS"/>
</dbReference>
<feature type="compositionally biased region" description="Acidic residues" evidence="2">
    <location>
        <begin position="222"/>
        <end position="242"/>
    </location>
</feature>
<dbReference type="Gene3D" id="2.180.10.10">
    <property type="entry name" value="RHS repeat-associated core"/>
    <property type="match status" value="2"/>
</dbReference>
<feature type="compositionally biased region" description="Gly residues" evidence="2">
    <location>
        <begin position="124"/>
        <end position="135"/>
    </location>
</feature>
<feature type="domain" description="DUF6531" evidence="4">
    <location>
        <begin position="147"/>
        <end position="219"/>
    </location>
</feature>
<dbReference type="InterPro" id="IPR056823">
    <property type="entry name" value="TEN-like_YD-shell"/>
</dbReference>
<evidence type="ECO:0000313" key="6">
    <source>
        <dbReference type="EMBL" id="SNU80264.1"/>
    </source>
</evidence>
<dbReference type="Pfam" id="PF05593">
    <property type="entry name" value="RHS_repeat"/>
    <property type="match status" value="1"/>
</dbReference>
<sequence>MASFGNTIGILIPQPSAPAMVSQGSANPPEPLTNAAGPVDVIEMVADVASTALSIVSPDSAVSAAVDVASTVISLASMIPGVPGPKPPTKKTVKGFSGGGGMGFNGGLVTQGKGKKGRGRKGRPAGGRGAGSGGCPCKGGGKGGAVGRPVNAILGIKVLPEETDFVFDSPLPLIWQRSYYSDQPGNGWLGQGWSLPFSMRLERVEDGFLYIDEQGREIPLPDIDDEQDEPQYADNEDDFDTEEADPIADPAEEDPYGLEDAYFDHEEQIYFSQVSDGLYQIASPDGGARLWFAEVDEGDGIYQLIAQLNRNHHHIRLCYGDNGLPHSVYDSNGRQFQLHFSSIRLNDSDEVFDAAAEHGVFVGKDDNLYVNRLTSVTFNSRELVRYGYDGYGDLTAVYGRDGKRLRGFAYRNHIMIEHNQPDGLVSRYEYDRYDTDGKVLNSHTNLGEAWTFDYREGYTRVTDALGREEIYGFDENYEEIYHIDAAGHRTDSERDDWGRVTLQRDELGRETRFGYDTFGNVISITAPDGSRTQIDYHDTLNLPVAVNDPAGRITEYAYDGRGNLIQITDPAGHSTGYTYNEQWLPAAITDALGKTKQLEYDSDGRLIRYTDCSGQSTRFSYTEYGDLETVTDALGHTTRHHYDAAGNHIRSDYPDGSSESFEYDRINRLIAHIDGLGAKTEYELAVDGLPVKRTNALGHSFGYRYDQARRLTVLTNENGDSYRLDYDNTDNLIQETGWEGKITGYAYDAAGQLSEQTEYGLSDGPKADRPEIWHIHRFKRNILGQLVEKTSRRIDGTPVPAEEGKHYSRTRFDYDPLTGNLVKARNRHSSVELVYDVLDRLVSETTVHNGQSASVGYAYDPLGNRIQTVLPDGRSINYLYYGSGHLHQINLDGETISDIERDRLHQEIQRTQGALTSRYDYDPMGRLKHQTATANRTLQHNGKLNTLVGGAVRRSYRYDKAGNLIQTADQRSGVLDYVYDKLGRIESAVNKQTGSSEKFAFDPAHNILSDKVSDGLKDTQGLSEHLSDRHHTGHLKGRNIGKGNRLEAYNGTEYTYDALGNMIYRQLSNGESQLFQYDSENQLIRAEIKKPKGNTEIWEYAYDPFGRRLSKERKDKLAWTSTAPKRTHFVWDGTRLLQEYSHKGSYTYVYTDQDSYEPLAQVFDNHKDQQQYLFYFHNNQIGTPHEMTDIHGNLLWYGSYSAWGSIASEKRIYENIHQPFRLQNQYFDEETGLHYNLMRYYEPDTGRFINQDPIGLIGGENLYRFAPNTQMWIDRLGLWGDMNGASATISAGGFSKTYHSSKTGHAEINGLNDFSRRGLLTGQDIQISNIMGEFRSSDPRPVGMCTNCRAGIFDILKSGGATSVSFPETRGNEVLGTIKIDASDFDNVRKELRDVRNMSGTDRMRSDAAWAVLHKYNKHGKCK</sequence>